<evidence type="ECO:0000313" key="3">
    <source>
        <dbReference type="Proteomes" id="UP000186601"/>
    </source>
</evidence>
<evidence type="ECO:0000313" key="2">
    <source>
        <dbReference type="EMBL" id="PSR75790.1"/>
    </source>
</evidence>
<evidence type="ECO:0000256" key="1">
    <source>
        <dbReference type="SAM" id="MobiDB-lite"/>
    </source>
</evidence>
<name>A0A2R6NT62_9APHY</name>
<accession>A0A2R6NT62</accession>
<organism evidence="2 3">
    <name type="scientific">Hermanssonia centrifuga</name>
    <dbReference type="NCBI Taxonomy" id="98765"/>
    <lineage>
        <taxon>Eukaryota</taxon>
        <taxon>Fungi</taxon>
        <taxon>Dikarya</taxon>
        <taxon>Basidiomycota</taxon>
        <taxon>Agaricomycotina</taxon>
        <taxon>Agaricomycetes</taxon>
        <taxon>Polyporales</taxon>
        <taxon>Meruliaceae</taxon>
        <taxon>Hermanssonia</taxon>
    </lineage>
</organism>
<feature type="compositionally biased region" description="Polar residues" evidence="1">
    <location>
        <begin position="38"/>
        <end position="51"/>
    </location>
</feature>
<keyword evidence="3" id="KW-1185">Reference proteome</keyword>
<comment type="caution">
    <text evidence="2">The sequence shown here is derived from an EMBL/GenBank/DDBJ whole genome shotgun (WGS) entry which is preliminary data.</text>
</comment>
<proteinExistence type="predicted"/>
<gene>
    <name evidence="2" type="ORF">PHLCEN_2v8907</name>
</gene>
<dbReference type="AlphaFoldDB" id="A0A2R6NT62"/>
<protein>
    <submittedName>
        <fullName evidence="2">Uncharacterized protein</fullName>
    </submittedName>
</protein>
<reference evidence="2 3" key="1">
    <citation type="submission" date="2018-02" db="EMBL/GenBank/DDBJ databases">
        <title>Genome sequence of the basidiomycete white-rot fungus Phlebia centrifuga.</title>
        <authorList>
            <person name="Granchi Z."/>
            <person name="Peng M."/>
            <person name="de Vries R.P."/>
            <person name="Hilden K."/>
            <person name="Makela M.R."/>
            <person name="Grigoriev I."/>
            <person name="Riley R."/>
        </authorList>
    </citation>
    <scope>NUCLEOTIDE SEQUENCE [LARGE SCALE GENOMIC DNA]</scope>
    <source>
        <strain evidence="2 3">FBCC195</strain>
    </source>
</reference>
<feature type="region of interest" description="Disordered" evidence="1">
    <location>
        <begin position="24"/>
        <end position="91"/>
    </location>
</feature>
<sequence length="91" mass="9429">MSAPSLSPPPPSLLLIVTCSLPPHVSVRTHSPPPTRSVPASSEHGTQQAQITHPDPRASALTALALSRHRPPSSAATANADDEQPGWATCI</sequence>
<dbReference type="Proteomes" id="UP000186601">
    <property type="component" value="Unassembled WGS sequence"/>
</dbReference>
<dbReference type="EMBL" id="MLYV02000879">
    <property type="protein sequence ID" value="PSR75790.1"/>
    <property type="molecule type" value="Genomic_DNA"/>
</dbReference>